<evidence type="ECO:0008006" key="3">
    <source>
        <dbReference type="Google" id="ProtNLM"/>
    </source>
</evidence>
<reference evidence="2" key="1">
    <citation type="submission" date="2019-09" db="EMBL/GenBank/DDBJ databases">
        <title>Mumia zhuanghuii sp. nov. isolated from the intestinal contents of plateau pika (Ochotona curzoniae) in the Qinghai-Tibet plateau of China.</title>
        <authorList>
            <person name="Tian Z."/>
        </authorList>
    </citation>
    <scope>NUCLEOTIDE SEQUENCE [LARGE SCALE GENOMIC DNA]</scope>
    <source>
        <strain evidence="2">DSM 25564</strain>
    </source>
</reference>
<proteinExistence type="predicted"/>
<dbReference type="OrthoDB" id="5517693at2"/>
<dbReference type="RefSeq" id="WP_150419856.1">
    <property type="nucleotide sequence ID" value="NZ_VYRZ01000003.1"/>
</dbReference>
<keyword evidence="2" id="KW-1185">Reference proteome</keyword>
<dbReference type="AlphaFoldDB" id="A0A5J5IND0"/>
<accession>A0A5J5IND0</accession>
<gene>
    <name evidence="1" type="ORF">F6B42_11570</name>
</gene>
<name>A0A5J5IND0_9MICO</name>
<evidence type="ECO:0000313" key="2">
    <source>
        <dbReference type="Proteomes" id="UP000327039"/>
    </source>
</evidence>
<sequence>MTWMIEPPSSHVLRRREAHDVPARDLTRAIRSGAATRIAPGSLATTSRWRELTPIAQHAQRVWEATIRLAPGAVFSHFAAAAVLGIDHVLPWPEHIDVTIPGAAGSSGRIRRHRRPLSAGDVVPWGDHFVTTPARTVVDLASIAPFTAGVVIADQALWARRPHADRAAGPLCSRDELEIAASAYTGRAHARVTAVAAFATDLADSVRESESRVLIDRLGFPAPILQQRFSVGDAGTAYADFWWPDHRQIGEFDGAGKYFDPELRGGRSPQAVLLAEKDRGDALRRQVRAVSRWRMPHLRHPRLLYDILRGDGLPSSRPRPGR</sequence>
<evidence type="ECO:0000313" key="1">
    <source>
        <dbReference type="EMBL" id="KAA9085133.1"/>
    </source>
</evidence>
<organism evidence="1 2">
    <name type="scientific">Microbacterium radiodurans</name>
    <dbReference type="NCBI Taxonomy" id="661398"/>
    <lineage>
        <taxon>Bacteria</taxon>
        <taxon>Bacillati</taxon>
        <taxon>Actinomycetota</taxon>
        <taxon>Actinomycetes</taxon>
        <taxon>Micrococcales</taxon>
        <taxon>Microbacteriaceae</taxon>
        <taxon>Microbacterium</taxon>
    </lineage>
</organism>
<dbReference type="EMBL" id="VYRZ01000003">
    <property type="protein sequence ID" value="KAA9085133.1"/>
    <property type="molecule type" value="Genomic_DNA"/>
</dbReference>
<dbReference type="Proteomes" id="UP000327039">
    <property type="component" value="Unassembled WGS sequence"/>
</dbReference>
<comment type="caution">
    <text evidence="1">The sequence shown here is derived from an EMBL/GenBank/DDBJ whole genome shotgun (WGS) entry which is preliminary data.</text>
</comment>
<protein>
    <recommendedName>
        <fullName evidence="3">Transcriptional regulator, AbiEi antitoxin, Type IV TA system</fullName>
    </recommendedName>
</protein>